<dbReference type="PROSITE" id="PS51462">
    <property type="entry name" value="NUDIX"/>
    <property type="match status" value="1"/>
</dbReference>
<dbReference type="AlphaFoldDB" id="A0A420WTQ5"/>
<evidence type="ECO:0000256" key="2">
    <source>
        <dbReference type="ARBA" id="ARBA00022801"/>
    </source>
</evidence>
<dbReference type="PANTHER" id="PTHR43046:SF2">
    <property type="entry name" value="8-OXO-DGTP DIPHOSPHATASE-RELATED"/>
    <property type="match status" value="1"/>
</dbReference>
<protein>
    <submittedName>
        <fullName evidence="4">ADP-ribose pyrophosphatase YjhB (NUDIX family)</fullName>
    </submittedName>
</protein>
<dbReference type="PANTHER" id="PTHR43046">
    <property type="entry name" value="GDP-MANNOSE MANNOSYL HYDROLASE"/>
    <property type="match status" value="1"/>
</dbReference>
<evidence type="ECO:0000256" key="1">
    <source>
        <dbReference type="ARBA" id="ARBA00001946"/>
    </source>
</evidence>
<feature type="domain" description="Nudix hydrolase" evidence="3">
    <location>
        <begin position="3"/>
        <end position="136"/>
    </location>
</feature>
<organism evidence="4 5">
    <name type="scientific">Kushneria sinocarnis</name>
    <dbReference type="NCBI Taxonomy" id="595502"/>
    <lineage>
        <taxon>Bacteria</taxon>
        <taxon>Pseudomonadati</taxon>
        <taxon>Pseudomonadota</taxon>
        <taxon>Gammaproteobacteria</taxon>
        <taxon>Oceanospirillales</taxon>
        <taxon>Halomonadaceae</taxon>
        <taxon>Kushneria</taxon>
    </lineage>
</organism>
<dbReference type="CDD" id="cd04690">
    <property type="entry name" value="NUDIX_Hydrolase"/>
    <property type="match status" value="1"/>
</dbReference>
<dbReference type="RefSeq" id="WP_121173681.1">
    <property type="nucleotide sequence ID" value="NZ_RBIN01000008.1"/>
</dbReference>
<gene>
    <name evidence="4" type="ORF">C7446_2765</name>
</gene>
<accession>A0A420WTQ5</accession>
<dbReference type="Proteomes" id="UP000281975">
    <property type="component" value="Unassembled WGS sequence"/>
</dbReference>
<dbReference type="Pfam" id="PF00293">
    <property type="entry name" value="NUDIX"/>
    <property type="match status" value="1"/>
</dbReference>
<dbReference type="GO" id="GO:0016787">
    <property type="term" value="F:hydrolase activity"/>
    <property type="evidence" value="ECO:0007669"/>
    <property type="project" value="UniProtKB-KW"/>
</dbReference>
<comment type="cofactor">
    <cofactor evidence="1">
        <name>Mg(2+)</name>
        <dbReference type="ChEBI" id="CHEBI:18420"/>
    </cofactor>
</comment>
<keyword evidence="2" id="KW-0378">Hydrolase</keyword>
<evidence type="ECO:0000313" key="5">
    <source>
        <dbReference type="Proteomes" id="UP000281975"/>
    </source>
</evidence>
<dbReference type="Gene3D" id="3.90.79.10">
    <property type="entry name" value="Nucleoside Triphosphate Pyrophosphohydrolase"/>
    <property type="match status" value="1"/>
</dbReference>
<evidence type="ECO:0000313" key="4">
    <source>
        <dbReference type="EMBL" id="RKQ96904.1"/>
    </source>
</evidence>
<reference evidence="4 5" key="1">
    <citation type="submission" date="2018-10" db="EMBL/GenBank/DDBJ databases">
        <title>Genomic Encyclopedia of Type Strains, Phase IV (KMG-IV): sequencing the most valuable type-strain genomes for metagenomic binning, comparative biology and taxonomic classification.</title>
        <authorList>
            <person name="Goeker M."/>
        </authorList>
    </citation>
    <scope>NUCLEOTIDE SEQUENCE [LARGE SCALE GENOMIC DNA]</scope>
    <source>
        <strain evidence="4 5">DSM 23229</strain>
    </source>
</reference>
<sequence length="143" mass="15598">MTDRIHVVAGCLLDADRRLLIVRKHATDVFMLPGGKPESGETPMATLLREWQEELGGELAEPHLVLLGRFSAPAAHEPDTVVDADVFEIDHAILDLMTPVAGGEIEAVDWLALDDTDASHQLAPLLRDAILPALRERHDIGSD</sequence>
<dbReference type="InterPro" id="IPR015797">
    <property type="entry name" value="NUDIX_hydrolase-like_dom_sf"/>
</dbReference>
<keyword evidence="5" id="KW-1185">Reference proteome</keyword>
<comment type="caution">
    <text evidence="4">The sequence shown here is derived from an EMBL/GenBank/DDBJ whole genome shotgun (WGS) entry which is preliminary data.</text>
</comment>
<dbReference type="InterPro" id="IPR000086">
    <property type="entry name" value="NUDIX_hydrolase_dom"/>
</dbReference>
<evidence type="ECO:0000259" key="3">
    <source>
        <dbReference type="PROSITE" id="PS51462"/>
    </source>
</evidence>
<dbReference type="SUPFAM" id="SSF55811">
    <property type="entry name" value="Nudix"/>
    <property type="match status" value="1"/>
</dbReference>
<proteinExistence type="predicted"/>
<dbReference type="EMBL" id="RBIN01000008">
    <property type="protein sequence ID" value="RKQ96904.1"/>
    <property type="molecule type" value="Genomic_DNA"/>
</dbReference>
<name>A0A420WTQ5_9GAMM</name>
<dbReference type="OrthoDB" id="9801098at2"/>